<reference evidence="2" key="1">
    <citation type="journal article" date="2020" name="Stud. Mycol.">
        <title>101 Dothideomycetes genomes: a test case for predicting lifestyles and emergence of pathogens.</title>
        <authorList>
            <person name="Haridas S."/>
            <person name="Albert R."/>
            <person name="Binder M."/>
            <person name="Bloem J."/>
            <person name="Labutti K."/>
            <person name="Salamov A."/>
            <person name="Andreopoulos B."/>
            <person name="Baker S."/>
            <person name="Barry K."/>
            <person name="Bills G."/>
            <person name="Bluhm B."/>
            <person name="Cannon C."/>
            <person name="Castanera R."/>
            <person name="Culley D."/>
            <person name="Daum C."/>
            <person name="Ezra D."/>
            <person name="Gonzalez J."/>
            <person name="Henrissat B."/>
            <person name="Kuo A."/>
            <person name="Liang C."/>
            <person name="Lipzen A."/>
            <person name="Lutzoni F."/>
            <person name="Magnuson J."/>
            <person name="Mondo S."/>
            <person name="Nolan M."/>
            <person name="Ohm R."/>
            <person name="Pangilinan J."/>
            <person name="Park H.-J."/>
            <person name="Ramirez L."/>
            <person name="Alfaro M."/>
            <person name="Sun H."/>
            <person name="Tritt A."/>
            <person name="Yoshinaga Y."/>
            <person name="Zwiers L.-H."/>
            <person name="Turgeon B."/>
            <person name="Goodwin S."/>
            <person name="Spatafora J."/>
            <person name="Crous P."/>
            <person name="Grigoriev I."/>
        </authorList>
    </citation>
    <scope>NUCLEOTIDE SEQUENCE</scope>
    <source>
        <strain evidence="2">CBS 260.36</strain>
    </source>
</reference>
<evidence type="ECO:0000259" key="1">
    <source>
        <dbReference type="Pfam" id="PF20150"/>
    </source>
</evidence>
<dbReference type="Proteomes" id="UP000799439">
    <property type="component" value="Unassembled WGS sequence"/>
</dbReference>
<dbReference type="Pfam" id="PF20150">
    <property type="entry name" value="2EXR"/>
    <property type="match status" value="1"/>
</dbReference>
<dbReference type="PANTHER" id="PTHR35910:SF6">
    <property type="entry name" value="2EXR DOMAIN-CONTAINING PROTEIN"/>
    <property type="match status" value="1"/>
</dbReference>
<keyword evidence="3" id="KW-1185">Reference proteome</keyword>
<evidence type="ECO:0000313" key="2">
    <source>
        <dbReference type="EMBL" id="KAF2148540.1"/>
    </source>
</evidence>
<dbReference type="PANTHER" id="PTHR35910">
    <property type="entry name" value="2EXR DOMAIN-CONTAINING PROTEIN"/>
    <property type="match status" value="1"/>
</dbReference>
<accession>A0A9P4IVJ1</accession>
<protein>
    <recommendedName>
        <fullName evidence="1">2EXR domain-containing protein</fullName>
    </recommendedName>
</protein>
<comment type="caution">
    <text evidence="2">The sequence shown here is derived from an EMBL/GenBank/DDBJ whole genome shotgun (WGS) entry which is preliminary data.</text>
</comment>
<feature type="domain" description="2EXR" evidence="1">
    <location>
        <begin position="15"/>
        <end position="103"/>
    </location>
</feature>
<name>A0A9P4IVJ1_9PEZI</name>
<dbReference type="InterPro" id="IPR045518">
    <property type="entry name" value="2EXR"/>
</dbReference>
<organism evidence="2 3">
    <name type="scientific">Myriangium duriaei CBS 260.36</name>
    <dbReference type="NCBI Taxonomy" id="1168546"/>
    <lineage>
        <taxon>Eukaryota</taxon>
        <taxon>Fungi</taxon>
        <taxon>Dikarya</taxon>
        <taxon>Ascomycota</taxon>
        <taxon>Pezizomycotina</taxon>
        <taxon>Dothideomycetes</taxon>
        <taxon>Dothideomycetidae</taxon>
        <taxon>Myriangiales</taxon>
        <taxon>Myriangiaceae</taxon>
        <taxon>Myriangium</taxon>
    </lineage>
</organism>
<dbReference type="AlphaFoldDB" id="A0A9P4IVJ1"/>
<evidence type="ECO:0000313" key="3">
    <source>
        <dbReference type="Proteomes" id="UP000799439"/>
    </source>
</evidence>
<gene>
    <name evidence="2" type="ORF">K461DRAFT_316324</name>
</gene>
<sequence length="278" mass="31619">MTSSTPSPAVLEPTFHLFPRLPPELRFQIWRYARPHEGPFLRLYHFPQHFNHGDSINRWIDYHRNPHDTTPKPHFDSKKLSITYSPIPSAAQVNREARAVILHGAFVMQESDGIDRWAIRPFDALGDILYLEWKHLAHLVRIYVLVQRHTGSFPRMTDILGGVRRVAMGEAVLISEEFVTRQKMVVVAWMLHAIGVLHLVRDVPDELRNCLPICTGEGGVWTWNVAMGRFDYTAGSGVVSREEREIGRLAKAMGDLAFICTAIGLVTAEIREVVVAQQ</sequence>
<dbReference type="OrthoDB" id="3473305at2759"/>
<dbReference type="EMBL" id="ML996093">
    <property type="protein sequence ID" value="KAF2148540.1"/>
    <property type="molecule type" value="Genomic_DNA"/>
</dbReference>
<proteinExistence type="predicted"/>